<dbReference type="PANTHER" id="PTHR21137:SF35">
    <property type="entry name" value="ODORANT RECEPTOR 19A-RELATED"/>
    <property type="match status" value="1"/>
</dbReference>
<comment type="subcellular location">
    <subcellularLocation>
        <location evidence="1 10">Cell membrane</location>
        <topology evidence="1 10">Multi-pass membrane protein</topology>
    </subcellularLocation>
</comment>
<evidence type="ECO:0000256" key="10">
    <source>
        <dbReference type="RuleBase" id="RU351113"/>
    </source>
</evidence>
<dbReference type="GO" id="GO:0005549">
    <property type="term" value="F:odorant binding"/>
    <property type="evidence" value="ECO:0007669"/>
    <property type="project" value="InterPro"/>
</dbReference>
<name>A0AAU0QJV3_9NEOP</name>
<protein>
    <recommendedName>
        <fullName evidence="10">Odorant receptor</fullName>
    </recommendedName>
</protein>
<evidence type="ECO:0000256" key="3">
    <source>
        <dbReference type="ARBA" id="ARBA00022606"/>
    </source>
</evidence>
<comment type="similarity">
    <text evidence="10">Belongs to the insect chemoreceptor superfamily. Heteromeric odorant receptor channel (TC 1.A.69) family.</text>
</comment>
<keyword evidence="7 10" id="KW-0472">Membrane</keyword>
<evidence type="ECO:0000256" key="2">
    <source>
        <dbReference type="ARBA" id="ARBA00022475"/>
    </source>
</evidence>
<evidence type="ECO:0000256" key="8">
    <source>
        <dbReference type="ARBA" id="ARBA00023170"/>
    </source>
</evidence>
<proteinExistence type="evidence at transcript level"/>
<evidence type="ECO:0000256" key="9">
    <source>
        <dbReference type="ARBA" id="ARBA00023224"/>
    </source>
</evidence>
<dbReference type="GO" id="GO:0005886">
    <property type="term" value="C:plasma membrane"/>
    <property type="evidence" value="ECO:0007669"/>
    <property type="project" value="UniProtKB-SubCell"/>
</dbReference>
<feature type="transmembrane region" description="Helical" evidence="10">
    <location>
        <begin position="120"/>
        <end position="153"/>
    </location>
</feature>
<organism evidence="11">
    <name type="scientific">Leucinodes orbonalis</name>
    <dbReference type="NCBI Taxonomy" id="711050"/>
    <lineage>
        <taxon>Eukaryota</taxon>
        <taxon>Metazoa</taxon>
        <taxon>Ecdysozoa</taxon>
        <taxon>Arthropoda</taxon>
        <taxon>Hexapoda</taxon>
        <taxon>Insecta</taxon>
        <taxon>Pterygota</taxon>
        <taxon>Neoptera</taxon>
        <taxon>Endopterygota</taxon>
        <taxon>Lepidoptera</taxon>
        <taxon>Glossata</taxon>
        <taxon>Ditrysia</taxon>
        <taxon>Pyraloidea</taxon>
        <taxon>Crambidae</taxon>
        <taxon>Spilomelinae</taxon>
        <taxon>Leucinodes</taxon>
    </lineage>
</organism>
<evidence type="ECO:0000256" key="5">
    <source>
        <dbReference type="ARBA" id="ARBA00022725"/>
    </source>
</evidence>
<dbReference type="EMBL" id="OQ970360">
    <property type="protein sequence ID" value="WPO56467.1"/>
    <property type="molecule type" value="mRNA"/>
</dbReference>
<reference evidence="11" key="1">
    <citation type="submission" date="2023-05" db="EMBL/GenBank/DDBJ databases">
        <authorList>
            <person name="Pathak J."/>
            <person name="Thiruvengadam V."/>
            <person name="Gracy G.R."/>
            <person name="M M."/>
        </authorList>
    </citation>
    <scope>NUCLEOTIDE SEQUENCE</scope>
    <source>
        <tissue evidence="11">Head and antenna</tissue>
    </source>
</reference>
<comment type="caution">
    <text evidence="10">Lacks conserved residue(s) required for the propagation of feature annotation.</text>
</comment>
<feature type="transmembrane region" description="Helical" evidence="10">
    <location>
        <begin position="254"/>
        <end position="276"/>
    </location>
</feature>
<dbReference type="Pfam" id="PF02949">
    <property type="entry name" value="7tm_6"/>
    <property type="match status" value="1"/>
</dbReference>
<keyword evidence="2" id="KW-1003">Cell membrane</keyword>
<keyword evidence="3 10" id="KW-0716">Sensory transduction</keyword>
<dbReference type="PANTHER" id="PTHR21137">
    <property type="entry name" value="ODORANT RECEPTOR"/>
    <property type="match status" value="1"/>
</dbReference>
<evidence type="ECO:0000256" key="4">
    <source>
        <dbReference type="ARBA" id="ARBA00022692"/>
    </source>
</evidence>
<keyword evidence="4 10" id="KW-0812">Transmembrane</keyword>
<keyword evidence="6 10" id="KW-1133">Transmembrane helix</keyword>
<feature type="transmembrane region" description="Helical" evidence="10">
    <location>
        <begin position="219"/>
        <end position="242"/>
    </location>
</feature>
<dbReference type="InterPro" id="IPR004117">
    <property type="entry name" value="7tm6_olfct_rcpt"/>
</dbReference>
<keyword evidence="8 10" id="KW-0675">Receptor</keyword>
<dbReference type="AlphaFoldDB" id="A0AAU0QJV3"/>
<feature type="transmembrane region" description="Helical" evidence="10">
    <location>
        <begin position="61"/>
        <end position="83"/>
    </location>
</feature>
<dbReference type="GO" id="GO:0004984">
    <property type="term" value="F:olfactory receptor activity"/>
    <property type="evidence" value="ECO:0007669"/>
    <property type="project" value="InterPro"/>
</dbReference>
<keyword evidence="5 10" id="KW-0552">Olfaction</keyword>
<evidence type="ECO:0000256" key="1">
    <source>
        <dbReference type="ARBA" id="ARBA00004651"/>
    </source>
</evidence>
<accession>A0AAU0QJV3</accession>
<evidence type="ECO:0000256" key="6">
    <source>
        <dbReference type="ARBA" id="ARBA00022989"/>
    </source>
</evidence>
<keyword evidence="9 10" id="KW-0807">Transducer</keyword>
<sequence>MGQTYLTVFLNIVGVQRVTIPWVHSKSYPEVTRIFVTEMHLMHHRHKTEYSEQVYQRIHRICAIFVKLLHHEMVLGIFFFNLAPMYNSYRSGMFRQEQTPGKLFEHSINYSLPFDYHTNLYGYLLIAIINLFLSYDCGLCFCGFDVFLSVIVFHIWGHLKILDFNLRNFPTPDKLRGQEVGHSKDDLSYTEEENKRVAVMLKDIIDHHRMIMSFMTKTSTAFGPMLCLYYAFHQVCGCILLLECSKLDTASLGRYAALTVTIFQLLIQVSVIVELLGSQSETLKDAVYSVPWEYMNTSNRKVVLFLLYNVQTPIRLKPMGMVSIGVQTMATILKTSISYFMLLRTFTIDA</sequence>
<evidence type="ECO:0000313" key="11">
    <source>
        <dbReference type="EMBL" id="WPO56467.1"/>
    </source>
</evidence>
<dbReference type="GO" id="GO:0007165">
    <property type="term" value="P:signal transduction"/>
    <property type="evidence" value="ECO:0007669"/>
    <property type="project" value="UniProtKB-KW"/>
</dbReference>
<evidence type="ECO:0000256" key="7">
    <source>
        <dbReference type="ARBA" id="ARBA00023136"/>
    </source>
</evidence>